<keyword evidence="1" id="KW-1133">Transmembrane helix</keyword>
<accession>A0A4W5NNU2</accession>
<reference evidence="2" key="2">
    <citation type="submission" date="2025-08" db="UniProtKB">
        <authorList>
            <consortium name="Ensembl"/>
        </authorList>
    </citation>
    <scope>IDENTIFICATION</scope>
</reference>
<keyword evidence="3" id="KW-1185">Reference proteome</keyword>
<reference evidence="2" key="3">
    <citation type="submission" date="2025-09" db="UniProtKB">
        <authorList>
            <consortium name="Ensembl"/>
        </authorList>
    </citation>
    <scope>IDENTIFICATION</scope>
</reference>
<organism evidence="2 3">
    <name type="scientific">Hucho hucho</name>
    <name type="common">huchen</name>
    <dbReference type="NCBI Taxonomy" id="62062"/>
    <lineage>
        <taxon>Eukaryota</taxon>
        <taxon>Metazoa</taxon>
        <taxon>Chordata</taxon>
        <taxon>Craniata</taxon>
        <taxon>Vertebrata</taxon>
        <taxon>Euteleostomi</taxon>
        <taxon>Actinopterygii</taxon>
        <taxon>Neopterygii</taxon>
        <taxon>Teleostei</taxon>
        <taxon>Protacanthopterygii</taxon>
        <taxon>Salmoniformes</taxon>
        <taxon>Salmonidae</taxon>
        <taxon>Salmoninae</taxon>
        <taxon>Hucho</taxon>
    </lineage>
</organism>
<dbReference type="AlphaFoldDB" id="A0A4W5NNU2"/>
<proteinExistence type="predicted"/>
<name>A0A4W5NNU2_9TELE</name>
<dbReference type="Ensembl" id="ENSHHUT00000055670.1">
    <property type="protein sequence ID" value="ENSHHUP00000053796.1"/>
    <property type="gene ID" value="ENSHHUG00000032304.1"/>
</dbReference>
<evidence type="ECO:0000256" key="1">
    <source>
        <dbReference type="SAM" id="Phobius"/>
    </source>
</evidence>
<feature type="transmembrane region" description="Helical" evidence="1">
    <location>
        <begin position="33"/>
        <end position="55"/>
    </location>
</feature>
<sequence length="90" mass="10327">MVEEEDFYISYTCKVSRGSPSASFTLLPTDPNYLLLIGVLLTCLVLVFTVIYHRFKIDIVLSLRRVFPLLYTSTDSDGKLYVAFPRLQKD</sequence>
<evidence type="ECO:0000313" key="2">
    <source>
        <dbReference type="Ensembl" id="ENSHHUP00000053796.1"/>
    </source>
</evidence>
<dbReference type="STRING" id="62062.ENSHHUP00000053796"/>
<protein>
    <submittedName>
        <fullName evidence="2">Uncharacterized protein</fullName>
    </submittedName>
</protein>
<keyword evidence="1" id="KW-0472">Membrane</keyword>
<reference evidence="3" key="1">
    <citation type="submission" date="2018-06" db="EMBL/GenBank/DDBJ databases">
        <title>Genome assembly of Danube salmon.</title>
        <authorList>
            <person name="Macqueen D.J."/>
            <person name="Gundappa M.K."/>
        </authorList>
    </citation>
    <scope>NUCLEOTIDE SEQUENCE [LARGE SCALE GENOMIC DNA]</scope>
</reference>
<evidence type="ECO:0000313" key="3">
    <source>
        <dbReference type="Proteomes" id="UP000314982"/>
    </source>
</evidence>
<keyword evidence="1" id="KW-0812">Transmembrane</keyword>
<dbReference type="Proteomes" id="UP000314982">
    <property type="component" value="Unassembled WGS sequence"/>
</dbReference>